<feature type="domain" description="Sporulation stage II protein D amidase enhancer LytB N-terminal" evidence="2">
    <location>
        <begin position="183"/>
        <end position="270"/>
    </location>
</feature>
<evidence type="ECO:0000313" key="4">
    <source>
        <dbReference type="Proteomes" id="UP001596072"/>
    </source>
</evidence>
<dbReference type="Pfam" id="PF08486">
    <property type="entry name" value="SpoIID"/>
    <property type="match status" value="1"/>
</dbReference>
<gene>
    <name evidence="3" type="ORF">ACFPQB_02370</name>
</gene>
<reference evidence="4" key="1">
    <citation type="journal article" date="2019" name="Int. J. Syst. Evol. Microbiol.">
        <title>The Global Catalogue of Microorganisms (GCM) 10K type strain sequencing project: providing services to taxonomists for standard genome sequencing and annotation.</title>
        <authorList>
            <consortium name="The Broad Institute Genomics Platform"/>
            <consortium name="The Broad Institute Genome Sequencing Center for Infectious Disease"/>
            <person name="Wu L."/>
            <person name="Ma J."/>
        </authorList>
    </citation>
    <scope>NUCLEOTIDE SEQUENCE [LARGE SCALE GENOMIC DNA]</scope>
    <source>
        <strain evidence="4">YIM 94188</strain>
    </source>
</reference>
<organism evidence="3 4">
    <name type="scientific">Nocardioides vastitatis</name>
    <dbReference type="NCBI Taxonomy" id="2568655"/>
    <lineage>
        <taxon>Bacteria</taxon>
        <taxon>Bacillati</taxon>
        <taxon>Actinomycetota</taxon>
        <taxon>Actinomycetes</taxon>
        <taxon>Propionibacteriales</taxon>
        <taxon>Nocardioidaceae</taxon>
        <taxon>Nocardioides</taxon>
    </lineage>
</organism>
<feature type="signal peptide" evidence="1">
    <location>
        <begin position="1"/>
        <end position="23"/>
    </location>
</feature>
<evidence type="ECO:0000256" key="1">
    <source>
        <dbReference type="SAM" id="SignalP"/>
    </source>
</evidence>
<dbReference type="Proteomes" id="UP001596072">
    <property type="component" value="Unassembled WGS sequence"/>
</dbReference>
<proteinExistence type="predicted"/>
<accession>A0ABW0Z9T8</accession>
<evidence type="ECO:0000313" key="3">
    <source>
        <dbReference type="EMBL" id="MFC5727746.1"/>
    </source>
</evidence>
<dbReference type="InterPro" id="IPR013486">
    <property type="entry name" value="SpoIID/LytB"/>
</dbReference>
<name>A0ABW0Z9T8_9ACTN</name>
<keyword evidence="4" id="KW-1185">Reference proteome</keyword>
<comment type="caution">
    <text evidence="3">The sequence shown here is derived from an EMBL/GenBank/DDBJ whole genome shotgun (WGS) entry which is preliminary data.</text>
</comment>
<protein>
    <submittedName>
        <fullName evidence="3">SpoIID/LytB domain-containing protein</fullName>
    </submittedName>
</protein>
<dbReference type="InterPro" id="IPR013693">
    <property type="entry name" value="SpoIID/LytB_N"/>
</dbReference>
<feature type="chain" id="PRO_5046478550" evidence="1">
    <location>
        <begin position="24"/>
        <end position="380"/>
    </location>
</feature>
<evidence type="ECO:0000259" key="2">
    <source>
        <dbReference type="Pfam" id="PF08486"/>
    </source>
</evidence>
<sequence length="380" mass="41071">MRLILGTLLIALATTLHAPTAVAAGPDEVTVTGSGYGHGKGMSQYGAKERAEAGHTHRQILGFYYPGTAVGSARGSLKVLITADTTSGVVVRHRSALTVRSLKSGRVWNLTKRNARRWRITPLPGNRSSRLWVHTGRWRVVRDIAGQAEFRAGGRPIRLYVPGGSAVYRGSLRSAVPSSGAGRDTVNVVPLEAYLRGVVAREMPASWSPHAVRAQAVAARTYAVHERETTNRGYFDVWDTTRSQVYGGVGSEHPSSNAAIAATRGEIRTYGRRAAFTQFGSSNGGWTVKGGFPYLPARQDRFDPATRWTVRISDDAIERAWPSIGDLESVTVAAGDRDRRGSWGGRVLEVTIKGTKDTATPTGESFRSILGLRSTLFTVS</sequence>
<keyword evidence="1" id="KW-0732">Signal</keyword>
<dbReference type="PANTHER" id="PTHR30032">
    <property type="entry name" value="N-ACETYLMURAMOYL-L-ALANINE AMIDASE-RELATED"/>
    <property type="match status" value="1"/>
</dbReference>
<dbReference type="EMBL" id="JBHSNS010000001">
    <property type="protein sequence ID" value="MFC5727746.1"/>
    <property type="molecule type" value="Genomic_DNA"/>
</dbReference>
<dbReference type="PANTHER" id="PTHR30032:SF4">
    <property type="entry name" value="AMIDASE ENHANCER"/>
    <property type="match status" value="1"/>
</dbReference>
<dbReference type="InterPro" id="IPR051922">
    <property type="entry name" value="Bact_Sporulation_Assoc"/>
</dbReference>
<dbReference type="RefSeq" id="WP_136436020.1">
    <property type="nucleotide sequence ID" value="NZ_JBHSNS010000001.1"/>
</dbReference>
<dbReference type="NCBIfam" id="TIGR02669">
    <property type="entry name" value="SpoIID_LytB"/>
    <property type="match status" value="1"/>
</dbReference>